<comment type="subcellular location">
    <subcellularLocation>
        <location evidence="1">Membrane</location>
        <topology evidence="1">Multi-pass membrane protein</topology>
    </subcellularLocation>
</comment>
<evidence type="ECO:0000256" key="5">
    <source>
        <dbReference type="ARBA" id="ARBA00023136"/>
    </source>
</evidence>
<comment type="caution">
    <text evidence="7">The sequence shown here is derived from an EMBL/GenBank/DDBJ whole genome shotgun (WGS) entry which is preliminary data.</text>
</comment>
<dbReference type="InterPro" id="IPR030417">
    <property type="entry name" value="MS4A"/>
</dbReference>
<name>A0ABP0FJP2_CLALP</name>
<comment type="similarity">
    <text evidence="2">Belongs to the MS4A family.</text>
</comment>
<reference evidence="7 8" key="1">
    <citation type="submission" date="2024-02" db="EMBL/GenBank/DDBJ databases">
        <authorList>
            <person name="Daric V."/>
            <person name="Darras S."/>
        </authorList>
    </citation>
    <scope>NUCLEOTIDE SEQUENCE [LARGE SCALE GENOMIC DNA]</scope>
</reference>
<keyword evidence="4 6" id="KW-1133">Transmembrane helix</keyword>
<dbReference type="Pfam" id="PF04103">
    <property type="entry name" value="CD20"/>
    <property type="match status" value="1"/>
</dbReference>
<evidence type="ECO:0000313" key="7">
    <source>
        <dbReference type="EMBL" id="CAK8679198.1"/>
    </source>
</evidence>
<feature type="transmembrane region" description="Helical" evidence="6">
    <location>
        <begin position="177"/>
        <end position="201"/>
    </location>
</feature>
<feature type="transmembrane region" description="Helical" evidence="6">
    <location>
        <begin position="108"/>
        <end position="127"/>
    </location>
</feature>
<dbReference type="InterPro" id="IPR007237">
    <property type="entry name" value="CD20-like"/>
</dbReference>
<evidence type="ECO:0000256" key="1">
    <source>
        <dbReference type="ARBA" id="ARBA00004141"/>
    </source>
</evidence>
<keyword evidence="3 6" id="KW-0812">Transmembrane</keyword>
<sequence length="354" mass="37981">MTTPPPSYQTMNTSVMMQPQAQVVMQPQAQVLIQPQAQVVMQPQAQVLMQPQAQVVMQPQAQVVMQPQAQAVMQPQAQVVMQPQAQAVMQPQPQQIYISSKSRALKGIAIAEVVLGSMCVILGVVLISDGKSYRYSDFRPRILGQEIWGSVWVIVAGGFGIAAGGKKATPYAINCHIGFTVVGAIFSAALVILELSIIIPWGPLSEVAMTVIVAASISFLLLIASSYLACGLSPKGCCTGCCEQGYTIPNHQIIYVATTPNQQPQTFQNLQSGQTQPGYIIQAVPAHGITPQPAMPVVFQQVPQIPSSSTTTTTLTRAIDQLDSSDVQRKQTEAFNALQSPAEGDLFHPPVYSP</sequence>
<feature type="transmembrane region" description="Helical" evidence="6">
    <location>
        <begin position="147"/>
        <end position="165"/>
    </location>
</feature>
<evidence type="ECO:0000256" key="6">
    <source>
        <dbReference type="SAM" id="Phobius"/>
    </source>
</evidence>
<evidence type="ECO:0000256" key="3">
    <source>
        <dbReference type="ARBA" id="ARBA00022692"/>
    </source>
</evidence>
<gene>
    <name evidence="7" type="ORF">CVLEPA_LOCUS9453</name>
</gene>
<evidence type="ECO:0000256" key="2">
    <source>
        <dbReference type="ARBA" id="ARBA00009565"/>
    </source>
</evidence>
<evidence type="ECO:0000313" key="8">
    <source>
        <dbReference type="Proteomes" id="UP001642483"/>
    </source>
</evidence>
<dbReference type="PANTHER" id="PTHR23320">
    <property type="entry name" value="MEMBRANE-SPANNING 4-DOMAINS SUBFAMILY A MS4A -RELATED"/>
    <property type="match status" value="1"/>
</dbReference>
<proteinExistence type="inferred from homology"/>
<organism evidence="7 8">
    <name type="scientific">Clavelina lepadiformis</name>
    <name type="common">Light-bulb sea squirt</name>
    <name type="synonym">Ascidia lepadiformis</name>
    <dbReference type="NCBI Taxonomy" id="159417"/>
    <lineage>
        <taxon>Eukaryota</taxon>
        <taxon>Metazoa</taxon>
        <taxon>Chordata</taxon>
        <taxon>Tunicata</taxon>
        <taxon>Ascidiacea</taxon>
        <taxon>Aplousobranchia</taxon>
        <taxon>Clavelinidae</taxon>
        <taxon>Clavelina</taxon>
    </lineage>
</organism>
<evidence type="ECO:0000256" key="4">
    <source>
        <dbReference type="ARBA" id="ARBA00022989"/>
    </source>
</evidence>
<dbReference type="PANTHER" id="PTHR23320:SF158">
    <property type="entry name" value="CREB-BINDING PROTEIN-LIKE ISOFORM X1"/>
    <property type="match status" value="1"/>
</dbReference>
<keyword evidence="5 6" id="KW-0472">Membrane</keyword>
<dbReference type="Proteomes" id="UP001642483">
    <property type="component" value="Unassembled WGS sequence"/>
</dbReference>
<dbReference type="EMBL" id="CAWYQH010000057">
    <property type="protein sequence ID" value="CAK8679198.1"/>
    <property type="molecule type" value="Genomic_DNA"/>
</dbReference>
<protein>
    <submittedName>
        <fullName evidence="7">Uncharacterized protein</fullName>
    </submittedName>
</protein>
<feature type="transmembrane region" description="Helical" evidence="6">
    <location>
        <begin position="207"/>
        <end position="230"/>
    </location>
</feature>
<keyword evidence="8" id="KW-1185">Reference proteome</keyword>
<accession>A0ABP0FJP2</accession>